<dbReference type="Proteomes" id="UP000400924">
    <property type="component" value="Unassembled WGS sequence"/>
</dbReference>
<evidence type="ECO:0000313" key="2">
    <source>
        <dbReference type="EMBL" id="MPY56350.1"/>
    </source>
</evidence>
<protein>
    <submittedName>
        <fullName evidence="2">Uncharacterized protein</fullName>
    </submittedName>
</protein>
<dbReference type="EMBL" id="VJZC01000013">
    <property type="protein sequence ID" value="MPY56350.1"/>
    <property type="molecule type" value="Genomic_DNA"/>
</dbReference>
<dbReference type="RefSeq" id="WP_152769822.1">
    <property type="nucleotide sequence ID" value="NZ_VJZC01000013.1"/>
</dbReference>
<organism evidence="2 3">
    <name type="scientific">Streptomyces spongiae</name>
    <dbReference type="NCBI Taxonomy" id="565072"/>
    <lineage>
        <taxon>Bacteria</taxon>
        <taxon>Bacillati</taxon>
        <taxon>Actinomycetota</taxon>
        <taxon>Actinomycetes</taxon>
        <taxon>Kitasatosporales</taxon>
        <taxon>Streptomycetaceae</taxon>
        <taxon>Streptomyces</taxon>
    </lineage>
</organism>
<keyword evidence="3" id="KW-1185">Reference proteome</keyword>
<keyword evidence="1" id="KW-0175">Coiled coil</keyword>
<reference evidence="2 3" key="1">
    <citation type="submission" date="2019-07" db="EMBL/GenBank/DDBJ databases">
        <title>New species of Amycolatopsis and Streptomyces.</title>
        <authorList>
            <person name="Duangmal K."/>
            <person name="Teo W.F.A."/>
            <person name="Lipun K."/>
        </authorList>
    </citation>
    <scope>NUCLEOTIDE SEQUENCE [LARGE SCALE GENOMIC DNA]</scope>
    <source>
        <strain evidence="2 3">NBRC 106415</strain>
    </source>
</reference>
<dbReference type="OrthoDB" id="4201767at2"/>
<accession>A0A5N8XA19</accession>
<proteinExistence type="predicted"/>
<comment type="caution">
    <text evidence="2">The sequence shown here is derived from an EMBL/GenBank/DDBJ whole genome shotgun (WGS) entry which is preliminary data.</text>
</comment>
<evidence type="ECO:0000313" key="3">
    <source>
        <dbReference type="Proteomes" id="UP000400924"/>
    </source>
</evidence>
<gene>
    <name evidence="2" type="ORF">FNH08_03890</name>
</gene>
<name>A0A5N8XA19_9ACTN</name>
<feature type="coiled-coil region" evidence="1">
    <location>
        <begin position="199"/>
        <end position="240"/>
    </location>
</feature>
<evidence type="ECO:0000256" key="1">
    <source>
        <dbReference type="SAM" id="Coils"/>
    </source>
</evidence>
<dbReference type="Gene3D" id="1.10.287.1490">
    <property type="match status" value="1"/>
</dbReference>
<sequence length="330" mass="36114">MNGDTMNDEARTRMAEALEGGEDHDALRALRCSLEWSARVVARMAGTATDTEAVEAVFLLDDALSVSAELARAVPGLLAAAEPGPDVEAYLADRERELTDLGGMTRAARQEHERLARTEAQLRVRLEELDGLRTQITELRRLERLVEALDDIRAQQTAVEERLALLTRHAGGTEEAVRLGSTELLRLTEDQLTRLAGPVRETLERATTAQRELAEAEAELTEAEGRAAQASARLAAVEAERDKRLAELAARTEADRHLADALAAFDTPEHRGAEDGTVERVRALADDVERRLHDLDRALGRAMDARDRATAPGRAVIAWSDEGPAPHPVR</sequence>
<dbReference type="AlphaFoldDB" id="A0A5N8XA19"/>